<evidence type="ECO:0000313" key="6">
    <source>
        <dbReference type="Proteomes" id="UP001580346"/>
    </source>
</evidence>
<dbReference type="RefSeq" id="WP_375352922.1">
    <property type="nucleotide sequence ID" value="NZ_JBHHMI010000001.1"/>
</dbReference>
<reference evidence="5 6" key="1">
    <citation type="submission" date="2024-09" db="EMBL/GenBank/DDBJ databases">
        <title>Paenibacillus zeirhizospherea sp. nov., isolated from surface of the maize (Zea mays) roots in a horticulture field, Hungary.</title>
        <authorList>
            <person name="Marton D."/>
            <person name="Farkas M."/>
            <person name="Bedics A."/>
            <person name="Toth E."/>
            <person name="Tancsics A."/>
            <person name="Boka K."/>
            <person name="Maroti G."/>
            <person name="Kriszt B."/>
            <person name="Cserhati M."/>
        </authorList>
    </citation>
    <scope>NUCLEOTIDE SEQUENCE [LARGE SCALE GENOMIC DNA]</scope>
    <source>
        <strain evidence="5 6">KCTC 33519</strain>
    </source>
</reference>
<dbReference type="Pfam" id="PF02012">
    <property type="entry name" value="BNR"/>
    <property type="match status" value="1"/>
</dbReference>
<accession>A0ABV5AMY9</accession>
<dbReference type="CDD" id="cd15482">
    <property type="entry name" value="Sialidase_non-viral"/>
    <property type="match status" value="1"/>
</dbReference>
<evidence type="ECO:0000256" key="1">
    <source>
        <dbReference type="ARBA" id="ARBA00022531"/>
    </source>
</evidence>
<keyword evidence="2" id="KW-0604">Photosystem II</keyword>
<dbReference type="EMBL" id="JBHHMI010000001">
    <property type="protein sequence ID" value="MFB5265544.1"/>
    <property type="molecule type" value="Genomic_DNA"/>
</dbReference>
<keyword evidence="1" id="KW-0602">Photosynthesis</keyword>
<organism evidence="5 6">
    <name type="scientific">Paenibacillus enshidis</name>
    <dbReference type="NCBI Taxonomy" id="1458439"/>
    <lineage>
        <taxon>Bacteria</taxon>
        <taxon>Bacillati</taxon>
        <taxon>Bacillota</taxon>
        <taxon>Bacilli</taxon>
        <taxon>Bacillales</taxon>
        <taxon>Paenibacillaceae</taxon>
        <taxon>Paenibacillus</taxon>
    </lineage>
</organism>
<gene>
    <name evidence="5" type="ORF">ACE41H_01890</name>
</gene>
<dbReference type="PANTHER" id="PTHR47199">
    <property type="entry name" value="PHOTOSYSTEM II STABILITY/ASSEMBLY FACTOR HCF136, CHLOROPLASTIC"/>
    <property type="match status" value="1"/>
</dbReference>
<dbReference type="PANTHER" id="PTHR47199:SF2">
    <property type="entry name" value="PHOTOSYSTEM II STABILITY_ASSEMBLY FACTOR HCF136, CHLOROPLASTIC"/>
    <property type="match status" value="1"/>
</dbReference>
<dbReference type="Pfam" id="PF14870">
    <property type="entry name" value="PSII_BNR"/>
    <property type="match status" value="1"/>
</dbReference>
<feature type="signal peptide" evidence="3">
    <location>
        <begin position="1"/>
        <end position="27"/>
    </location>
</feature>
<proteinExistence type="predicted"/>
<keyword evidence="6" id="KW-1185">Reference proteome</keyword>
<keyword evidence="3" id="KW-0732">Signal</keyword>
<evidence type="ECO:0000256" key="3">
    <source>
        <dbReference type="SAM" id="SignalP"/>
    </source>
</evidence>
<evidence type="ECO:0000259" key="4">
    <source>
        <dbReference type="Pfam" id="PF14870"/>
    </source>
</evidence>
<evidence type="ECO:0000313" key="5">
    <source>
        <dbReference type="EMBL" id="MFB5265544.1"/>
    </source>
</evidence>
<dbReference type="InterPro" id="IPR028203">
    <property type="entry name" value="PSII_CF48-like_dom"/>
</dbReference>
<protein>
    <submittedName>
        <fullName evidence="5">WD40/YVTN/BNR-like repeat-containing protein</fullName>
    </submittedName>
</protein>
<dbReference type="Proteomes" id="UP001580346">
    <property type="component" value="Unassembled WGS sequence"/>
</dbReference>
<name>A0ABV5AMY9_9BACL</name>
<comment type="caution">
    <text evidence="5">The sequence shown here is derived from an EMBL/GenBank/DDBJ whole genome shotgun (WGS) entry which is preliminary data.</text>
</comment>
<evidence type="ECO:0000256" key="2">
    <source>
        <dbReference type="ARBA" id="ARBA00023276"/>
    </source>
</evidence>
<sequence length="421" mass="46747">MKMRWCRPLAGLLLTSMMLISCTSEPAEEKDKPAIMDVQDVEDGQTITVVPAVPAKTGEDTTKYQIQTRLTDFHLFDSTSGIAWGVTRNALRIYYTHDQGETWTNISPSENIPFPGELEYGKEIWFTDASHGWIVRQTWDRTSTIVLRTNNGGATWNLTALPSGGTVSALFFTNPSTGWIMASDFANETREQKILYHTKDSGATWAMYMQNSGDLAEDSRLPVLPLTGKVTGIRFRQNGEGMVTLNFEGSPALYVTKDEGKTWSSSSDLDTPAACSADAGSKPQFADAIDLSGWLPLKCSTSGKTRYSGYFTSDSGLTWDFSFMPLAVPEHPESAAVPTFLNRREGWILLNGAVHYTANGGRTWTRFAPNRILSDMLAKYPEPVKIRFASSRVGWLLIEKAEDRKSLLMQTTDGGRTWRVL</sequence>
<dbReference type="Gene3D" id="2.130.10.10">
    <property type="entry name" value="YVTN repeat-like/Quinoprotein amine dehydrogenase"/>
    <property type="match status" value="2"/>
</dbReference>
<dbReference type="SUPFAM" id="SSF110296">
    <property type="entry name" value="Oligoxyloglucan reducing end-specific cellobiohydrolase"/>
    <property type="match status" value="1"/>
</dbReference>
<dbReference type="InterPro" id="IPR002860">
    <property type="entry name" value="BNR_rpt"/>
</dbReference>
<dbReference type="InterPro" id="IPR015943">
    <property type="entry name" value="WD40/YVTN_repeat-like_dom_sf"/>
</dbReference>
<feature type="chain" id="PRO_5046476125" evidence="3">
    <location>
        <begin position="28"/>
        <end position="421"/>
    </location>
</feature>
<feature type="domain" description="Photosynthesis system II assembly factor Ycf48/Hcf136-like" evidence="4">
    <location>
        <begin position="123"/>
        <end position="266"/>
    </location>
</feature>
<dbReference type="PROSITE" id="PS51257">
    <property type="entry name" value="PROKAR_LIPOPROTEIN"/>
    <property type="match status" value="1"/>
</dbReference>